<dbReference type="InterPro" id="IPR018391">
    <property type="entry name" value="PQQ_b-propeller_rpt"/>
</dbReference>
<dbReference type="EMBL" id="BLJP01000002">
    <property type="protein sequence ID" value="GFE92739.1"/>
    <property type="molecule type" value="Genomic_DNA"/>
</dbReference>
<feature type="region of interest" description="Disordered" evidence="1">
    <location>
        <begin position="1"/>
        <end position="20"/>
    </location>
</feature>
<dbReference type="InterPro" id="IPR002372">
    <property type="entry name" value="PQQ_rpt_dom"/>
</dbReference>
<dbReference type="PANTHER" id="PTHR34512">
    <property type="entry name" value="CELL SURFACE PROTEIN"/>
    <property type="match status" value="1"/>
</dbReference>
<sequence length="475" mass="50560">MSNKTDAGKTDSGKTRSGFFGRPSVARRKLLAGAAMMPILAGCSLFDEDEKPILAGHRTNVLSSGAGLTVDKEDHTPITLPEAVSVSDWPLVGRVTSHVGSNYRWGGLHPRWTKDIGAGISEPDLLAWAALGDFGRGLIQSPPVVQDGRLFIMDARCVVRAFSWPHMSHLWTINPKPKKLQSSNVGGGIGVDGDTVYIIDGISQALAVNAATGKVKWRSDFGTPGRSAPTIADGRVFFATIDERLFALDAATGSQLWSYTATAAETTVFGQPAPAVVNGVVIAGFGGGDLVAFRAESGEVVWSDMLGNVGSQASTLNLACVRGLPVVVDSTVYAVSLAQVMAAVDIRTGRRLWERAVGSQNSLLCVGDWLYVLSQDDQLACIDRLSGHVRWITQLRRFERVDVSKNIVTWIGPVMAGGQLVCVSTMPGNGVVRVNPTTGAIISVDSTDQVSFVPPIVVDEQMLIVTNDGKLRSYG</sequence>
<evidence type="ECO:0000313" key="3">
    <source>
        <dbReference type="EMBL" id="GFE92739.1"/>
    </source>
</evidence>
<name>A0A6V8I582_9PROT</name>
<feature type="domain" description="Pyrrolo-quinoline quinone repeat" evidence="2">
    <location>
        <begin position="159"/>
        <end position="393"/>
    </location>
</feature>
<evidence type="ECO:0000259" key="2">
    <source>
        <dbReference type="Pfam" id="PF13360"/>
    </source>
</evidence>
<dbReference type="InterPro" id="IPR011047">
    <property type="entry name" value="Quinoprotein_ADH-like_sf"/>
</dbReference>
<dbReference type="SUPFAM" id="SSF50998">
    <property type="entry name" value="Quinoprotein alcohol dehydrogenase-like"/>
    <property type="match status" value="1"/>
</dbReference>
<dbReference type="AlphaFoldDB" id="A0A6V8I582"/>
<organism evidence="3 4">
    <name type="scientific">Acetobacter persici</name>
    <dbReference type="NCBI Taxonomy" id="1076596"/>
    <lineage>
        <taxon>Bacteria</taxon>
        <taxon>Pseudomonadati</taxon>
        <taxon>Pseudomonadota</taxon>
        <taxon>Alphaproteobacteria</taxon>
        <taxon>Acetobacterales</taxon>
        <taxon>Acetobacteraceae</taxon>
        <taxon>Acetobacter</taxon>
    </lineage>
</organism>
<comment type="caution">
    <text evidence="3">The sequence shown here is derived from an EMBL/GenBank/DDBJ whole genome shotgun (WGS) entry which is preliminary data.</text>
</comment>
<dbReference type="Proteomes" id="UP000548726">
    <property type="component" value="Unassembled WGS sequence"/>
</dbReference>
<dbReference type="InterPro" id="IPR015943">
    <property type="entry name" value="WD40/YVTN_repeat-like_dom_sf"/>
</dbReference>
<keyword evidence="4" id="KW-1185">Reference proteome</keyword>
<evidence type="ECO:0000256" key="1">
    <source>
        <dbReference type="SAM" id="MobiDB-lite"/>
    </source>
</evidence>
<gene>
    <name evidence="3" type="ORF">DmAi_07980</name>
</gene>
<dbReference type="Gene3D" id="2.130.10.10">
    <property type="entry name" value="YVTN repeat-like/Quinoprotein amine dehydrogenase"/>
    <property type="match status" value="1"/>
</dbReference>
<dbReference type="Pfam" id="PF13360">
    <property type="entry name" value="PQQ_2"/>
    <property type="match status" value="1"/>
</dbReference>
<dbReference type="SMART" id="SM00564">
    <property type="entry name" value="PQQ"/>
    <property type="match status" value="5"/>
</dbReference>
<feature type="compositionally biased region" description="Basic and acidic residues" evidence="1">
    <location>
        <begin position="1"/>
        <end position="14"/>
    </location>
</feature>
<accession>A0A6V8I582</accession>
<dbReference type="PANTHER" id="PTHR34512:SF30">
    <property type="entry name" value="OUTER MEMBRANE PROTEIN ASSEMBLY FACTOR BAMB"/>
    <property type="match status" value="1"/>
</dbReference>
<proteinExistence type="predicted"/>
<protein>
    <recommendedName>
        <fullName evidence="2">Pyrrolo-quinoline quinone repeat domain-containing protein</fullName>
    </recommendedName>
</protein>
<evidence type="ECO:0000313" key="4">
    <source>
        <dbReference type="Proteomes" id="UP000548726"/>
    </source>
</evidence>
<reference evidence="3 4" key="1">
    <citation type="journal article" date="2020" name="Cell Rep.">
        <title>Local necrotic cells trigger systemic immune activation via gut microbiome dysbiosis in Drosophila.</title>
        <authorList>
            <person name="Kosakamoto H."/>
            <person name="Yamauchi T."/>
            <person name="Akuzawa-Tokita Y."/>
            <person name="Nishimura K."/>
            <person name="Soga T."/>
            <person name="Murakami T."/>
            <person name="Mori H."/>
            <person name="Yamamoto K."/>
            <person name="Miyazaki R."/>
            <person name="Koto A."/>
            <person name="Miura M."/>
            <person name="Obata F."/>
        </authorList>
    </citation>
    <scope>NUCLEOTIDE SEQUENCE [LARGE SCALE GENOMIC DNA]</scope>
    <source>
        <strain evidence="3 4">Ai</strain>
    </source>
</reference>